<dbReference type="SUPFAM" id="SSF52317">
    <property type="entry name" value="Class I glutamine amidotransferase-like"/>
    <property type="match status" value="1"/>
</dbReference>
<name>A0A9P5AC72_9HYPO</name>
<gene>
    <name evidence="2" type="ORF">FBEOM_10548</name>
</gene>
<dbReference type="OrthoDB" id="543156at2759"/>
<dbReference type="Proteomes" id="UP000730481">
    <property type="component" value="Unassembled WGS sequence"/>
</dbReference>
<organism evidence="2 3">
    <name type="scientific">Fusarium beomiforme</name>
    <dbReference type="NCBI Taxonomy" id="44412"/>
    <lineage>
        <taxon>Eukaryota</taxon>
        <taxon>Fungi</taxon>
        <taxon>Dikarya</taxon>
        <taxon>Ascomycota</taxon>
        <taxon>Pezizomycotina</taxon>
        <taxon>Sordariomycetes</taxon>
        <taxon>Hypocreomycetidae</taxon>
        <taxon>Hypocreales</taxon>
        <taxon>Nectriaceae</taxon>
        <taxon>Fusarium</taxon>
        <taxon>Fusarium burgessii species complex</taxon>
    </lineage>
</organism>
<dbReference type="PANTHER" id="PTHR43130">
    <property type="entry name" value="ARAC-FAMILY TRANSCRIPTIONAL REGULATOR"/>
    <property type="match status" value="1"/>
</dbReference>
<dbReference type="Gene3D" id="3.40.50.880">
    <property type="match status" value="1"/>
</dbReference>
<dbReference type="AlphaFoldDB" id="A0A9P5AC72"/>
<accession>A0A9P5AC72</accession>
<dbReference type="PANTHER" id="PTHR43130:SF15">
    <property type="entry name" value="THIJ_PFPI FAMILY PROTEIN (AFU_ORTHOLOGUE AFUA_5G14240)"/>
    <property type="match status" value="1"/>
</dbReference>
<feature type="chain" id="PRO_5040422705" description="DJ-1/PfpI domain-containing protein" evidence="1">
    <location>
        <begin position="20"/>
        <end position="234"/>
    </location>
</feature>
<dbReference type="InterPro" id="IPR052158">
    <property type="entry name" value="INH-QAR"/>
</dbReference>
<feature type="signal peptide" evidence="1">
    <location>
        <begin position="1"/>
        <end position="19"/>
    </location>
</feature>
<keyword evidence="3" id="KW-1185">Reference proteome</keyword>
<reference evidence="2" key="1">
    <citation type="journal article" date="2017" name="Mycologia">
        <title>Fusarium algeriense, sp. nov., a novel toxigenic crown rot pathogen of durum wheat from Algeria is nested in the Fusarium burgessii species complex.</title>
        <authorList>
            <person name="Laraba I."/>
            <person name="Keddad A."/>
            <person name="Boureghda H."/>
            <person name="Abdallah N."/>
            <person name="Vaughan M.M."/>
            <person name="Proctor R.H."/>
            <person name="Busman M."/>
            <person name="O'Donnell K."/>
        </authorList>
    </citation>
    <scope>NUCLEOTIDE SEQUENCE</scope>
    <source>
        <strain evidence="2">NRRL 25174</strain>
    </source>
</reference>
<evidence type="ECO:0000256" key="1">
    <source>
        <dbReference type="SAM" id="SignalP"/>
    </source>
</evidence>
<dbReference type="EMBL" id="PVQB02000547">
    <property type="protein sequence ID" value="KAF4335603.1"/>
    <property type="molecule type" value="Genomic_DNA"/>
</dbReference>
<dbReference type="InterPro" id="IPR029062">
    <property type="entry name" value="Class_I_gatase-like"/>
</dbReference>
<evidence type="ECO:0008006" key="4">
    <source>
        <dbReference type="Google" id="ProtNLM"/>
    </source>
</evidence>
<keyword evidence="1" id="KW-0732">Signal</keyword>
<evidence type="ECO:0000313" key="2">
    <source>
        <dbReference type="EMBL" id="KAF4335603.1"/>
    </source>
</evidence>
<proteinExistence type="predicted"/>
<evidence type="ECO:0000313" key="3">
    <source>
        <dbReference type="Proteomes" id="UP000730481"/>
    </source>
</evidence>
<comment type="caution">
    <text evidence="2">The sequence shown here is derived from an EMBL/GenBank/DDBJ whole genome shotgun (WGS) entry which is preliminary data.</text>
</comment>
<reference evidence="2" key="2">
    <citation type="submission" date="2020-02" db="EMBL/GenBank/DDBJ databases">
        <title>Identification and distribution of gene clusters putatively required for synthesis of sphingolipid metabolism inhibitors in phylogenetically diverse species of the filamentous fungus Fusarium.</title>
        <authorList>
            <person name="Kim H.-S."/>
            <person name="Busman M."/>
            <person name="Brown D.W."/>
            <person name="Divon H."/>
            <person name="Uhlig S."/>
            <person name="Proctor R.H."/>
        </authorList>
    </citation>
    <scope>NUCLEOTIDE SEQUENCE</scope>
    <source>
        <strain evidence="2">NRRL 25174</strain>
    </source>
</reference>
<sequence>MKFSASLLSGLTGFILTSASTITRHEYHAPYYSHNAGSTCITPGMIPNLTDSQTRIDGVVLFQALDMIDVFGPLGPLQILSLSAQQLNLHLMADTLDPVSTDPLTMNKFNSSFFPTIPPTNTFEDDLELDLLIVPGGPGAKNPNLWAVTGYVTKMYPKVESGVLDQLLATTNKNAWAIIKEMGPRVTYGLNLIFAFIGTFWGLEQSERIANIAEHVPRAATDGPFSKHLQNHAH</sequence>
<protein>
    <recommendedName>
        <fullName evidence="4">DJ-1/PfpI domain-containing protein</fullName>
    </recommendedName>
</protein>